<evidence type="ECO:0000256" key="5">
    <source>
        <dbReference type="PROSITE-ProRule" id="PRU01248"/>
    </source>
</evidence>
<name>A0A0K8PBG8_9CHLR</name>
<dbReference type="PROSITE" id="PS51898">
    <property type="entry name" value="TYR_RECOMBINASE"/>
    <property type="match status" value="1"/>
</dbReference>
<dbReference type="InterPro" id="IPR044068">
    <property type="entry name" value="CB"/>
</dbReference>
<dbReference type="STRING" id="1678840.ATC1_12526"/>
<keyword evidence="4" id="KW-0233">DNA recombination</keyword>
<evidence type="ECO:0000256" key="4">
    <source>
        <dbReference type="ARBA" id="ARBA00023172"/>
    </source>
</evidence>
<evidence type="ECO:0000256" key="2">
    <source>
        <dbReference type="ARBA" id="ARBA00022908"/>
    </source>
</evidence>
<feature type="domain" description="Tyr recombinase" evidence="6">
    <location>
        <begin position="123"/>
        <end position="301"/>
    </location>
</feature>
<evidence type="ECO:0000259" key="6">
    <source>
        <dbReference type="PROSITE" id="PS51898"/>
    </source>
</evidence>
<feature type="domain" description="Core-binding (CB)" evidence="7">
    <location>
        <begin position="16"/>
        <end position="102"/>
    </location>
</feature>
<dbReference type="SUPFAM" id="SSF56349">
    <property type="entry name" value="DNA breaking-rejoining enzymes"/>
    <property type="match status" value="1"/>
</dbReference>
<dbReference type="InterPro" id="IPR011010">
    <property type="entry name" value="DNA_brk_join_enz"/>
</dbReference>
<sequence>MEKGESSVREFVNADTTFPAAIHAWEIHLADEDRTGNTIKAFINDIQLLASFFPPDRSIGSIKTRDINAFLNWMENERKVPCSPKTYSRRITSIKSFFKWLKTYGILSEDPAETVIQKSVISPLPEILTSVEVPLVLETADHFRYLKKPDARPMALLYLLISTGIKKSETLGISPNHFDFDIPDNPVLYIRYDTPGNRYKERKIDLPINWINIYNEYVNQAHPTKRLFDFSARRLEYILEDIGTAAGLKKHLSFNMCRWTCMVHDYYTNTDPEAIRMKMGVSKIQWREIFMKLEKLRDQYA</sequence>
<dbReference type="GO" id="GO:0006310">
    <property type="term" value="P:DNA recombination"/>
    <property type="evidence" value="ECO:0007669"/>
    <property type="project" value="UniProtKB-KW"/>
</dbReference>
<proteinExistence type="inferred from homology"/>
<evidence type="ECO:0000259" key="7">
    <source>
        <dbReference type="PROSITE" id="PS51900"/>
    </source>
</evidence>
<dbReference type="Gene3D" id="1.10.443.10">
    <property type="entry name" value="Intergrase catalytic core"/>
    <property type="match status" value="1"/>
</dbReference>
<evidence type="ECO:0000313" key="8">
    <source>
        <dbReference type="EMBL" id="GAP39986.1"/>
    </source>
</evidence>
<organism evidence="8">
    <name type="scientific">Flexilinea flocculi</name>
    <dbReference type="NCBI Taxonomy" id="1678840"/>
    <lineage>
        <taxon>Bacteria</taxon>
        <taxon>Bacillati</taxon>
        <taxon>Chloroflexota</taxon>
        <taxon>Anaerolineae</taxon>
        <taxon>Anaerolineales</taxon>
        <taxon>Anaerolineaceae</taxon>
        <taxon>Flexilinea</taxon>
    </lineage>
</organism>
<keyword evidence="3 5" id="KW-0238">DNA-binding</keyword>
<dbReference type="InterPro" id="IPR050090">
    <property type="entry name" value="Tyrosine_recombinase_XerCD"/>
</dbReference>
<dbReference type="GO" id="GO:0015074">
    <property type="term" value="P:DNA integration"/>
    <property type="evidence" value="ECO:0007669"/>
    <property type="project" value="UniProtKB-KW"/>
</dbReference>
<dbReference type="InterPro" id="IPR004107">
    <property type="entry name" value="Integrase_SAM-like_N"/>
</dbReference>
<keyword evidence="2" id="KW-0229">DNA integration</keyword>
<comment type="similarity">
    <text evidence="1">Belongs to the 'phage' integrase family.</text>
</comment>
<dbReference type="Pfam" id="PF13495">
    <property type="entry name" value="Phage_int_SAM_4"/>
    <property type="match status" value="1"/>
</dbReference>
<dbReference type="EMBL" id="DF968180">
    <property type="protein sequence ID" value="GAP39986.1"/>
    <property type="molecule type" value="Genomic_DNA"/>
</dbReference>
<keyword evidence="9" id="KW-1185">Reference proteome</keyword>
<dbReference type="InterPro" id="IPR002104">
    <property type="entry name" value="Integrase_catalytic"/>
</dbReference>
<dbReference type="Proteomes" id="UP000053370">
    <property type="component" value="Unassembled WGS sequence"/>
</dbReference>
<protein>
    <submittedName>
        <fullName evidence="8">Site-specific recombinase XerD</fullName>
    </submittedName>
</protein>
<dbReference type="PROSITE" id="PS51900">
    <property type="entry name" value="CB"/>
    <property type="match status" value="1"/>
</dbReference>
<evidence type="ECO:0000313" key="9">
    <source>
        <dbReference type="Proteomes" id="UP000053370"/>
    </source>
</evidence>
<reference evidence="8" key="1">
    <citation type="journal article" date="2015" name="Genome Announc.">
        <title>Draft Genome Sequence of Anaerolineae Strain TC1, a Novel Isolate from a Methanogenic Wastewater Treatment System.</title>
        <authorList>
            <person name="Matsuura N."/>
            <person name="Tourlousse D.M."/>
            <person name="Sun L."/>
            <person name="Toyonaga M."/>
            <person name="Kuroda K."/>
            <person name="Ohashi A."/>
            <person name="Cruz R."/>
            <person name="Yamaguchi T."/>
            <person name="Sekiguchi Y."/>
        </authorList>
    </citation>
    <scope>NUCLEOTIDE SEQUENCE [LARGE SCALE GENOMIC DNA]</scope>
    <source>
        <strain evidence="8">TC1</strain>
    </source>
</reference>
<dbReference type="GO" id="GO:0003677">
    <property type="term" value="F:DNA binding"/>
    <property type="evidence" value="ECO:0007669"/>
    <property type="project" value="UniProtKB-UniRule"/>
</dbReference>
<dbReference type="Gene3D" id="1.10.150.130">
    <property type="match status" value="1"/>
</dbReference>
<accession>A0A0K8PBG8</accession>
<dbReference type="PANTHER" id="PTHR30349:SF41">
    <property type="entry name" value="INTEGRASE_RECOMBINASE PROTEIN MJ0367-RELATED"/>
    <property type="match status" value="1"/>
</dbReference>
<evidence type="ECO:0000256" key="3">
    <source>
        <dbReference type="ARBA" id="ARBA00023125"/>
    </source>
</evidence>
<evidence type="ECO:0000256" key="1">
    <source>
        <dbReference type="ARBA" id="ARBA00008857"/>
    </source>
</evidence>
<gene>
    <name evidence="8" type="ORF">ATC1_12526</name>
</gene>
<dbReference type="InterPro" id="IPR013762">
    <property type="entry name" value="Integrase-like_cat_sf"/>
</dbReference>
<dbReference type="PANTHER" id="PTHR30349">
    <property type="entry name" value="PHAGE INTEGRASE-RELATED"/>
    <property type="match status" value="1"/>
</dbReference>
<dbReference type="InterPro" id="IPR010998">
    <property type="entry name" value="Integrase_recombinase_N"/>
</dbReference>
<dbReference type="AlphaFoldDB" id="A0A0K8PBG8"/>